<evidence type="ECO:0000256" key="5">
    <source>
        <dbReference type="ARBA" id="ARBA00022989"/>
    </source>
</evidence>
<keyword evidence="3" id="KW-0488">Methylation</keyword>
<dbReference type="GO" id="GO:0007165">
    <property type="term" value="P:signal transduction"/>
    <property type="evidence" value="ECO:0007669"/>
    <property type="project" value="UniProtKB-KW"/>
</dbReference>
<reference evidence="14" key="2">
    <citation type="submission" date="2020-09" db="EMBL/GenBank/DDBJ databases">
        <authorList>
            <person name="Sun Q."/>
            <person name="Ohkuma M."/>
        </authorList>
    </citation>
    <scope>NUCLEOTIDE SEQUENCE</scope>
    <source>
        <strain evidence="14">JCM 30078</strain>
    </source>
</reference>
<dbReference type="GO" id="GO:0005886">
    <property type="term" value="C:plasma membrane"/>
    <property type="evidence" value="ECO:0007669"/>
    <property type="project" value="UniProtKB-SubCell"/>
</dbReference>
<evidence type="ECO:0000256" key="1">
    <source>
        <dbReference type="ARBA" id="ARBA00004651"/>
    </source>
</evidence>
<dbReference type="SUPFAM" id="SSF103190">
    <property type="entry name" value="Sensory domain-like"/>
    <property type="match status" value="1"/>
</dbReference>
<dbReference type="InterPro" id="IPR004089">
    <property type="entry name" value="MCPsignal_dom"/>
</dbReference>
<organism evidence="14 15">
    <name type="scientific">Pseudomonas matsuisoli</name>
    <dbReference type="NCBI Taxonomy" id="1515666"/>
    <lineage>
        <taxon>Bacteria</taxon>
        <taxon>Pseudomonadati</taxon>
        <taxon>Pseudomonadota</taxon>
        <taxon>Gammaproteobacteria</taxon>
        <taxon>Pseudomonadales</taxon>
        <taxon>Pseudomonadaceae</taxon>
        <taxon>Pseudomonas</taxon>
    </lineage>
</organism>
<dbReference type="SMART" id="SM00283">
    <property type="entry name" value="MA"/>
    <property type="match status" value="1"/>
</dbReference>
<dbReference type="CDD" id="cd06225">
    <property type="entry name" value="HAMP"/>
    <property type="match status" value="1"/>
</dbReference>
<keyword evidence="15" id="KW-1185">Reference proteome</keyword>
<evidence type="ECO:0000256" key="4">
    <source>
        <dbReference type="ARBA" id="ARBA00022692"/>
    </source>
</evidence>
<keyword evidence="6 11" id="KW-0472">Membrane</keyword>
<evidence type="ECO:0000313" key="15">
    <source>
        <dbReference type="Proteomes" id="UP000635983"/>
    </source>
</evidence>
<comment type="similarity">
    <text evidence="8">Belongs to the methyl-accepting chemotaxis (MCP) protein family.</text>
</comment>
<feature type="region of interest" description="Disordered" evidence="10">
    <location>
        <begin position="440"/>
        <end position="463"/>
    </location>
</feature>
<proteinExistence type="inferred from homology"/>
<dbReference type="Pfam" id="PF00015">
    <property type="entry name" value="MCPsignal"/>
    <property type="match status" value="1"/>
</dbReference>
<dbReference type="Pfam" id="PF17201">
    <property type="entry name" value="Cache_3-Cache_2"/>
    <property type="match status" value="1"/>
</dbReference>
<sequence length="657" mass="70443">MTRSRISLQLAAVLALVLLLLISASTLFALHSLGKASISTREEHLHSEARLIVEQLSIFHGELRANTQKLASLFENRFTEGLRVSANETVNVAGTDTPTLYLGSYTVLNNDFALVDEFRELTGGTATVFVRSGDDFTRITTSLTKQDGSRAIGTQLDRAHPAYALLLKGEAYVGRAVLFGRNYMTQYTPVRDAAGKVIAVLYVGFDYTDAQNQQFAKLGSFRIGSGGTIAILDEKNQWLIPQAGVSLDAQSTNTLVEGARANPSDIQYSVGGKDFVGAAATFSEGPWTVFASLPMDEVNELTRSVGWQLVGGNLLAMLIAVGAVGWYLRRRLRPLGLLVAQAQALGAGNLHARSAITSRDEVGDLATSFNQMGEALMTMVERIRDASSQVSERSRELAALSGDALAGIEQQAGELTSMAGAVEQFSATSQNIAENMRTTQSLASQNAEKAQDGQESMSEASSALQQIAESLAATNDMLGTLGQRSQQIGGIVGVITSIAEQTNLLALNAAIEAARAGEQGRGFAVVADEVRSLAARTREATTEISEMIGTIQSETGTAIDTMRRGNQMMEEGLQLNAQVAEALSQITRQTMEAGEQFTAITQAAHEQSTTSTVLSGNLQGVDSSNRQQRGRFVDLDRTANELEKLASNLIDEVKRFR</sequence>
<dbReference type="SUPFAM" id="SSF58104">
    <property type="entry name" value="Methyl-accepting chemotaxis protein (MCP) signaling domain"/>
    <property type="match status" value="1"/>
</dbReference>
<evidence type="ECO:0000256" key="8">
    <source>
        <dbReference type="ARBA" id="ARBA00029447"/>
    </source>
</evidence>
<keyword evidence="7 9" id="KW-0807">Transducer</keyword>
<dbReference type="Gene3D" id="1.10.287.950">
    <property type="entry name" value="Methyl-accepting chemotaxis protein"/>
    <property type="match status" value="1"/>
</dbReference>
<dbReference type="PANTHER" id="PTHR32089">
    <property type="entry name" value="METHYL-ACCEPTING CHEMOTAXIS PROTEIN MCPB"/>
    <property type="match status" value="1"/>
</dbReference>
<dbReference type="EMBL" id="BMPO01000007">
    <property type="protein sequence ID" value="GGK03795.1"/>
    <property type="molecule type" value="Genomic_DNA"/>
</dbReference>
<evidence type="ECO:0000256" key="2">
    <source>
        <dbReference type="ARBA" id="ARBA00022475"/>
    </source>
</evidence>
<comment type="subcellular location">
    <subcellularLocation>
        <location evidence="1">Cell membrane</location>
        <topology evidence="1">Multi-pass membrane protein</topology>
    </subcellularLocation>
</comment>
<evidence type="ECO:0000256" key="11">
    <source>
        <dbReference type="SAM" id="Phobius"/>
    </source>
</evidence>
<dbReference type="Pfam" id="PF00672">
    <property type="entry name" value="HAMP"/>
    <property type="match status" value="1"/>
</dbReference>
<dbReference type="PANTHER" id="PTHR32089:SF112">
    <property type="entry name" value="LYSOZYME-LIKE PROTEIN-RELATED"/>
    <property type="match status" value="1"/>
</dbReference>
<feature type="transmembrane region" description="Helical" evidence="11">
    <location>
        <begin position="305"/>
        <end position="328"/>
    </location>
</feature>
<evidence type="ECO:0000313" key="14">
    <source>
        <dbReference type="EMBL" id="GGK03795.1"/>
    </source>
</evidence>
<dbReference type="SMART" id="SM00304">
    <property type="entry name" value="HAMP"/>
    <property type="match status" value="1"/>
</dbReference>
<accession>A0A917Q0K9</accession>
<dbReference type="InterPro" id="IPR029151">
    <property type="entry name" value="Sensor-like_sf"/>
</dbReference>
<evidence type="ECO:0000256" key="10">
    <source>
        <dbReference type="SAM" id="MobiDB-lite"/>
    </source>
</evidence>
<dbReference type="AlphaFoldDB" id="A0A917Q0K9"/>
<reference evidence="14" key="1">
    <citation type="journal article" date="2014" name="Int. J. Syst. Evol. Microbiol.">
        <title>Complete genome sequence of Corynebacterium casei LMG S-19264T (=DSM 44701T), isolated from a smear-ripened cheese.</title>
        <authorList>
            <consortium name="US DOE Joint Genome Institute (JGI-PGF)"/>
            <person name="Walter F."/>
            <person name="Albersmeier A."/>
            <person name="Kalinowski J."/>
            <person name="Ruckert C."/>
        </authorList>
    </citation>
    <scope>NUCLEOTIDE SEQUENCE</scope>
    <source>
        <strain evidence="14">JCM 30078</strain>
    </source>
</reference>
<dbReference type="InterPro" id="IPR003660">
    <property type="entry name" value="HAMP_dom"/>
</dbReference>
<dbReference type="Proteomes" id="UP000635983">
    <property type="component" value="Unassembled WGS sequence"/>
</dbReference>
<gene>
    <name evidence="14" type="ORF">GCM10009304_32150</name>
</gene>
<evidence type="ECO:0000256" key="9">
    <source>
        <dbReference type="PROSITE-ProRule" id="PRU00284"/>
    </source>
</evidence>
<keyword evidence="2" id="KW-1003">Cell membrane</keyword>
<evidence type="ECO:0000259" key="12">
    <source>
        <dbReference type="PROSITE" id="PS50111"/>
    </source>
</evidence>
<dbReference type="FunFam" id="1.10.287.950:FF:000001">
    <property type="entry name" value="Methyl-accepting chemotaxis sensory transducer"/>
    <property type="match status" value="1"/>
</dbReference>
<keyword evidence="4 11" id="KW-0812">Transmembrane</keyword>
<dbReference type="PROSITE" id="PS50111">
    <property type="entry name" value="CHEMOTAXIS_TRANSDUC_2"/>
    <property type="match status" value="1"/>
</dbReference>
<keyword evidence="5 11" id="KW-1133">Transmembrane helix</keyword>
<feature type="domain" description="HAMP" evidence="13">
    <location>
        <begin position="329"/>
        <end position="381"/>
    </location>
</feature>
<evidence type="ECO:0000256" key="7">
    <source>
        <dbReference type="ARBA" id="ARBA00023224"/>
    </source>
</evidence>
<comment type="caution">
    <text evidence="14">The sequence shown here is derived from an EMBL/GenBank/DDBJ whole genome shotgun (WGS) entry which is preliminary data.</text>
</comment>
<protein>
    <submittedName>
        <fullName evidence="14">Methyl-accepting chemotaxis protein</fullName>
    </submittedName>
</protein>
<dbReference type="GO" id="GO:0006935">
    <property type="term" value="P:chemotaxis"/>
    <property type="evidence" value="ECO:0007669"/>
    <property type="project" value="UniProtKB-ARBA"/>
</dbReference>
<dbReference type="InterPro" id="IPR033462">
    <property type="entry name" value="Cache_3-Cache_2"/>
</dbReference>
<dbReference type="PROSITE" id="PS50885">
    <property type="entry name" value="HAMP"/>
    <property type="match status" value="1"/>
</dbReference>
<evidence type="ECO:0000256" key="3">
    <source>
        <dbReference type="ARBA" id="ARBA00022481"/>
    </source>
</evidence>
<evidence type="ECO:0000259" key="13">
    <source>
        <dbReference type="PROSITE" id="PS50885"/>
    </source>
</evidence>
<feature type="domain" description="Methyl-accepting transducer" evidence="12">
    <location>
        <begin position="386"/>
        <end position="622"/>
    </location>
</feature>
<name>A0A917Q0K9_9PSED</name>
<dbReference type="CDD" id="cd11386">
    <property type="entry name" value="MCP_signal"/>
    <property type="match status" value="1"/>
</dbReference>
<evidence type="ECO:0000256" key="6">
    <source>
        <dbReference type="ARBA" id="ARBA00023136"/>
    </source>
</evidence>